<evidence type="ECO:0000256" key="2">
    <source>
        <dbReference type="SAM" id="Phobius"/>
    </source>
</evidence>
<gene>
    <name evidence="3" type="ORF">C5167_013947</name>
</gene>
<protein>
    <submittedName>
        <fullName evidence="3">Uncharacterized protein</fullName>
    </submittedName>
</protein>
<dbReference type="Proteomes" id="UP000316621">
    <property type="component" value="Chromosome 3"/>
</dbReference>
<keyword evidence="2" id="KW-0812">Transmembrane</keyword>
<dbReference type="AlphaFoldDB" id="A0A4Y7J5T8"/>
<dbReference type="Gramene" id="RZC55089">
    <property type="protein sequence ID" value="RZC55089"/>
    <property type="gene ID" value="C5167_013947"/>
</dbReference>
<keyword evidence="4" id="KW-1185">Reference proteome</keyword>
<dbReference type="EMBL" id="CM010717">
    <property type="protein sequence ID" value="RZC55089.1"/>
    <property type="molecule type" value="Genomic_DNA"/>
</dbReference>
<feature type="region of interest" description="Disordered" evidence="1">
    <location>
        <begin position="164"/>
        <end position="196"/>
    </location>
</feature>
<proteinExistence type="predicted"/>
<feature type="transmembrane region" description="Helical" evidence="2">
    <location>
        <begin position="43"/>
        <end position="64"/>
    </location>
</feature>
<evidence type="ECO:0000256" key="1">
    <source>
        <dbReference type="SAM" id="MobiDB-lite"/>
    </source>
</evidence>
<name>A0A4Y7J5T8_PAPSO</name>
<dbReference type="Pfam" id="PF06708">
    <property type="entry name" value="DUF1195"/>
    <property type="match status" value="1"/>
</dbReference>
<evidence type="ECO:0000313" key="4">
    <source>
        <dbReference type="Proteomes" id="UP000316621"/>
    </source>
</evidence>
<organism evidence="3 4">
    <name type="scientific">Papaver somniferum</name>
    <name type="common">Opium poppy</name>
    <dbReference type="NCBI Taxonomy" id="3469"/>
    <lineage>
        <taxon>Eukaryota</taxon>
        <taxon>Viridiplantae</taxon>
        <taxon>Streptophyta</taxon>
        <taxon>Embryophyta</taxon>
        <taxon>Tracheophyta</taxon>
        <taxon>Spermatophyta</taxon>
        <taxon>Magnoliopsida</taxon>
        <taxon>Ranunculales</taxon>
        <taxon>Papaveraceae</taxon>
        <taxon>Papaveroideae</taxon>
        <taxon>Papaver</taxon>
    </lineage>
</organism>
<keyword evidence="2" id="KW-1133">Transmembrane helix</keyword>
<evidence type="ECO:0000313" key="3">
    <source>
        <dbReference type="EMBL" id="RZC55089.1"/>
    </source>
</evidence>
<dbReference type="OrthoDB" id="2020737at2759"/>
<dbReference type="PANTHER" id="PTHR34358:SF2">
    <property type="entry name" value="OS03G0411600 PROTEIN"/>
    <property type="match status" value="1"/>
</dbReference>
<sequence>MNEEIPPTTTTSKKKKESSLITDNNNLNGNIINPLLGKGKFKFWVLAAIVLLAFCSIFTGTITLKWSSSSGGILNHFSQDDDFINSPILDDLDVLEIEEREKVVKHMWDAYTHTSSRIVLPKFWRRAFEAGYQDLINDDLGVRNAAISEIAKMSIRSFINLENPPDPITRKNGRGGGTDKMNVDKGEGGRKTKMVD</sequence>
<feature type="compositionally biased region" description="Basic and acidic residues" evidence="1">
    <location>
        <begin position="181"/>
        <end position="196"/>
    </location>
</feature>
<dbReference type="PANTHER" id="PTHR34358">
    <property type="entry name" value="OS03G0411600 PROTEIN"/>
    <property type="match status" value="1"/>
</dbReference>
<accession>A0A4Y7J5T8</accession>
<dbReference type="InterPro" id="IPR010608">
    <property type="entry name" value="DUF1195"/>
</dbReference>
<feature type="region of interest" description="Disordered" evidence="1">
    <location>
        <begin position="1"/>
        <end position="21"/>
    </location>
</feature>
<reference evidence="3 4" key="1">
    <citation type="journal article" date="2018" name="Science">
        <title>The opium poppy genome and morphinan production.</title>
        <authorList>
            <person name="Guo L."/>
            <person name="Winzer T."/>
            <person name="Yang X."/>
            <person name="Li Y."/>
            <person name="Ning Z."/>
            <person name="He Z."/>
            <person name="Teodor R."/>
            <person name="Lu Y."/>
            <person name="Bowser T.A."/>
            <person name="Graham I.A."/>
            <person name="Ye K."/>
        </authorList>
    </citation>
    <scope>NUCLEOTIDE SEQUENCE [LARGE SCALE GENOMIC DNA]</scope>
    <source>
        <strain evidence="4">cv. HN1</strain>
        <tissue evidence="3">Leaves</tissue>
    </source>
</reference>
<keyword evidence="2" id="KW-0472">Membrane</keyword>